<dbReference type="GeneID" id="87893058"/>
<keyword evidence="13" id="KW-1185">Reference proteome</keyword>
<gene>
    <name evidence="12" type="primary">MSY1</name>
    <name evidence="12" type="ORF">QC761_103320</name>
</gene>
<keyword evidence="6 9" id="KW-0030">Aminoacyl-tRNA synthetase</keyword>
<comment type="similarity">
    <text evidence="9">Belongs to the class-I aminoacyl-tRNA synthetase family.</text>
</comment>
<dbReference type="InterPro" id="IPR024088">
    <property type="entry name" value="Tyr-tRNA-ligase_bac-type"/>
</dbReference>
<name>A0ABR0FX28_9PEZI</name>
<dbReference type="Gene3D" id="3.40.50.620">
    <property type="entry name" value="HUPs"/>
    <property type="match status" value="1"/>
</dbReference>
<evidence type="ECO:0000256" key="6">
    <source>
        <dbReference type="ARBA" id="ARBA00023146"/>
    </source>
</evidence>
<dbReference type="Gene3D" id="3.10.290.10">
    <property type="entry name" value="RNA-binding S4 domain"/>
    <property type="match status" value="1"/>
</dbReference>
<evidence type="ECO:0000256" key="7">
    <source>
        <dbReference type="ARBA" id="ARBA00033323"/>
    </source>
</evidence>
<evidence type="ECO:0000256" key="9">
    <source>
        <dbReference type="RuleBase" id="RU361234"/>
    </source>
</evidence>
<sequence length="676" mass="76267">MAFGKGALMSMSRGSVCRRCLLTMKSMAGGGPISTYAQQRGKKTWHGPKYQAKIDQAQADWEERAEKIKKGEIQHTWDMFVERGYVKDTAGSTKSGAEVNLKCTVFRSRLADFNSGERSHETIRKLMLHKRIGAYTGIDPTAPSLHIGHLLPLMPIFWMYMHGYAGYTLIGGATAKIGDPTDRLVSRTPLKRTDLTMNLVKIHYQLKALWMNVEEQARRRGFEKDWAWKRAVVNNSTWWNSLPLIEVLKRLGDSMRMGPLLSRDTVKNKMSKGDGMSFSEFTYPLMQGWDWWHMYQANGIQMQIGGSDQYGNIVTGVETVKVVRDNEPDPAKKIEGGPFNDPVGFTVPLLTDSAGVKFGKSAGNAVWLDKFQTSEFDLYGYFVRRSDQEVEKLLKLFTFLPMENINEAMKIHSENPARRVAQHLLAFEVVGLVHGMNAAHRTALNHQARYGKQIDIPGITLRMPKAATEDTPPSILDAPKMDMQLPESLIMGKSIGRILYAAGLAKSASEGHRLATQQGAYIGAMPGHKRTEDNKVMDYSQLSFTPIKLWFPQETRNYLIDGKMLILRKGKAQIRVIEMVSDEEWKESGQTYPGEPGTGALRMLRQQLKMLKSGMLTPDEVKANLKNHVEEEAPPPGFMKFPDQDSYAIRRATQELMDEMHQKEVGDDSPREERGE</sequence>
<dbReference type="EC" id="6.1.1.1" evidence="1 9"/>
<accession>A0ABR0FX28</accession>
<keyword evidence="3 9" id="KW-0547">Nucleotide-binding</keyword>
<evidence type="ECO:0000259" key="11">
    <source>
        <dbReference type="Pfam" id="PF16714"/>
    </source>
</evidence>
<dbReference type="GO" id="GO:0004831">
    <property type="term" value="F:tyrosine-tRNA ligase activity"/>
    <property type="evidence" value="ECO:0007669"/>
    <property type="project" value="UniProtKB-EC"/>
</dbReference>
<dbReference type="PRINTS" id="PR01040">
    <property type="entry name" value="TRNASYNTHTYR"/>
</dbReference>
<evidence type="ECO:0000256" key="4">
    <source>
        <dbReference type="ARBA" id="ARBA00022840"/>
    </source>
</evidence>
<evidence type="ECO:0000313" key="12">
    <source>
        <dbReference type="EMBL" id="KAK4647654.1"/>
    </source>
</evidence>
<dbReference type="PANTHER" id="PTHR11766">
    <property type="entry name" value="TYROSYL-TRNA SYNTHETASE"/>
    <property type="match status" value="1"/>
</dbReference>
<feature type="compositionally biased region" description="Basic and acidic residues" evidence="10">
    <location>
        <begin position="658"/>
        <end position="676"/>
    </location>
</feature>
<feature type="region of interest" description="Disordered" evidence="10">
    <location>
        <begin position="653"/>
        <end position="676"/>
    </location>
</feature>
<organism evidence="12 13">
    <name type="scientific">Podospora bellae-mahoneyi</name>
    <dbReference type="NCBI Taxonomy" id="2093777"/>
    <lineage>
        <taxon>Eukaryota</taxon>
        <taxon>Fungi</taxon>
        <taxon>Dikarya</taxon>
        <taxon>Ascomycota</taxon>
        <taxon>Pezizomycotina</taxon>
        <taxon>Sordariomycetes</taxon>
        <taxon>Sordariomycetidae</taxon>
        <taxon>Sordariales</taxon>
        <taxon>Podosporaceae</taxon>
        <taxon>Podospora</taxon>
    </lineage>
</organism>
<dbReference type="Proteomes" id="UP001322138">
    <property type="component" value="Unassembled WGS sequence"/>
</dbReference>
<evidence type="ECO:0000256" key="3">
    <source>
        <dbReference type="ARBA" id="ARBA00022741"/>
    </source>
</evidence>
<dbReference type="InterPro" id="IPR032005">
    <property type="entry name" value="TyrRSs_C"/>
</dbReference>
<dbReference type="InterPro" id="IPR014729">
    <property type="entry name" value="Rossmann-like_a/b/a_fold"/>
</dbReference>
<evidence type="ECO:0000313" key="13">
    <source>
        <dbReference type="Proteomes" id="UP001322138"/>
    </source>
</evidence>
<protein>
    <recommendedName>
        <fullName evidence="1 9">Tyrosine--tRNA ligase</fullName>
        <ecNumber evidence="1 9">6.1.1.1</ecNumber>
    </recommendedName>
    <alternativeName>
        <fullName evidence="7 9">Tyrosyl-tRNA synthetase</fullName>
    </alternativeName>
</protein>
<evidence type="ECO:0000256" key="1">
    <source>
        <dbReference type="ARBA" id="ARBA00013160"/>
    </source>
</evidence>
<keyword evidence="2 9" id="KW-0436">Ligase</keyword>
<dbReference type="InterPro" id="IPR002305">
    <property type="entry name" value="aa-tRNA-synth_Ic"/>
</dbReference>
<keyword evidence="5 9" id="KW-0648">Protein biosynthesis</keyword>
<dbReference type="EMBL" id="JAFFGZ010000001">
    <property type="protein sequence ID" value="KAK4647654.1"/>
    <property type="molecule type" value="Genomic_DNA"/>
</dbReference>
<comment type="catalytic activity">
    <reaction evidence="8 9">
        <text>tRNA(Tyr) + L-tyrosine + ATP = L-tyrosyl-tRNA(Tyr) + AMP + diphosphate + H(+)</text>
        <dbReference type="Rhea" id="RHEA:10220"/>
        <dbReference type="Rhea" id="RHEA-COMP:9706"/>
        <dbReference type="Rhea" id="RHEA-COMP:9707"/>
        <dbReference type="ChEBI" id="CHEBI:15378"/>
        <dbReference type="ChEBI" id="CHEBI:30616"/>
        <dbReference type="ChEBI" id="CHEBI:33019"/>
        <dbReference type="ChEBI" id="CHEBI:58315"/>
        <dbReference type="ChEBI" id="CHEBI:78442"/>
        <dbReference type="ChEBI" id="CHEBI:78536"/>
        <dbReference type="ChEBI" id="CHEBI:456215"/>
        <dbReference type="EC" id="6.1.1.1"/>
    </reaction>
</comment>
<dbReference type="Pfam" id="PF16714">
    <property type="entry name" value="TyrRSs_C"/>
    <property type="match status" value="1"/>
</dbReference>
<dbReference type="SUPFAM" id="SSF52374">
    <property type="entry name" value="Nucleotidylyl transferase"/>
    <property type="match status" value="1"/>
</dbReference>
<feature type="domain" description="Tyrosyl-tRNA synthetase C-terminal" evidence="11">
    <location>
        <begin position="477"/>
        <end position="596"/>
    </location>
</feature>
<dbReference type="InterPro" id="IPR036986">
    <property type="entry name" value="S4_RNA-bd_sf"/>
</dbReference>
<dbReference type="PROSITE" id="PS00178">
    <property type="entry name" value="AA_TRNA_LIGASE_I"/>
    <property type="match status" value="1"/>
</dbReference>
<dbReference type="PANTHER" id="PTHR11766:SF0">
    <property type="entry name" value="TYROSINE--TRNA LIGASE, MITOCHONDRIAL"/>
    <property type="match status" value="1"/>
</dbReference>
<dbReference type="Gene3D" id="1.10.240.10">
    <property type="entry name" value="Tyrosyl-Transfer RNA Synthetase"/>
    <property type="match status" value="1"/>
</dbReference>
<keyword evidence="4 9" id="KW-0067">ATP-binding</keyword>
<dbReference type="Pfam" id="PF00579">
    <property type="entry name" value="tRNA-synt_1b"/>
    <property type="match status" value="1"/>
</dbReference>
<proteinExistence type="inferred from homology"/>
<comment type="caution">
    <text evidence="12">The sequence shown here is derived from an EMBL/GenBank/DDBJ whole genome shotgun (WGS) entry which is preliminary data.</text>
</comment>
<dbReference type="NCBIfam" id="TIGR00234">
    <property type="entry name" value="tyrS"/>
    <property type="match status" value="1"/>
</dbReference>
<reference evidence="12 13" key="1">
    <citation type="journal article" date="2023" name="bioRxiv">
        <title>High-quality genome assemblies of four members of thePodospora anserinaspecies complex.</title>
        <authorList>
            <person name="Ament-Velasquez S.L."/>
            <person name="Vogan A.A."/>
            <person name="Wallerman O."/>
            <person name="Hartmann F."/>
            <person name="Gautier V."/>
            <person name="Silar P."/>
            <person name="Giraud T."/>
            <person name="Johannesson H."/>
        </authorList>
    </citation>
    <scope>NUCLEOTIDE SEQUENCE [LARGE SCALE GENOMIC DNA]</scope>
    <source>
        <strain evidence="12 13">CBS 112042</strain>
    </source>
</reference>
<evidence type="ECO:0000256" key="8">
    <source>
        <dbReference type="ARBA" id="ARBA00048248"/>
    </source>
</evidence>
<dbReference type="InterPro" id="IPR001412">
    <property type="entry name" value="aa-tRNA-synth_I_CS"/>
</dbReference>
<dbReference type="RefSeq" id="XP_062736630.1">
    <property type="nucleotide sequence ID" value="XM_062873576.1"/>
</dbReference>
<evidence type="ECO:0000256" key="5">
    <source>
        <dbReference type="ARBA" id="ARBA00022917"/>
    </source>
</evidence>
<evidence type="ECO:0000256" key="10">
    <source>
        <dbReference type="SAM" id="MobiDB-lite"/>
    </source>
</evidence>
<evidence type="ECO:0000256" key="2">
    <source>
        <dbReference type="ARBA" id="ARBA00022598"/>
    </source>
</evidence>
<dbReference type="CDD" id="cd00805">
    <property type="entry name" value="TyrRS_core"/>
    <property type="match status" value="1"/>
</dbReference>
<dbReference type="InterPro" id="IPR002307">
    <property type="entry name" value="Tyr-tRNA-ligase"/>
</dbReference>